<dbReference type="AlphaFoldDB" id="A0A7M5XAM2"/>
<dbReference type="EnsemblMetazoa" id="CLYHEMT019859.1">
    <property type="protein sequence ID" value="CLYHEMP019859.1"/>
    <property type="gene ID" value="CLYHEMG019859"/>
</dbReference>
<dbReference type="PANTHER" id="PTHR31751">
    <property type="entry name" value="SI:CH211-108C17.2-RELATED-RELATED"/>
    <property type="match status" value="1"/>
</dbReference>
<organism evidence="2 3">
    <name type="scientific">Clytia hemisphaerica</name>
    <dbReference type="NCBI Taxonomy" id="252671"/>
    <lineage>
        <taxon>Eukaryota</taxon>
        <taxon>Metazoa</taxon>
        <taxon>Cnidaria</taxon>
        <taxon>Hydrozoa</taxon>
        <taxon>Hydroidolina</taxon>
        <taxon>Leptothecata</taxon>
        <taxon>Obeliida</taxon>
        <taxon>Clytiidae</taxon>
        <taxon>Clytia</taxon>
    </lineage>
</organism>
<evidence type="ECO:0000256" key="1">
    <source>
        <dbReference type="SAM" id="MobiDB-lite"/>
    </source>
</evidence>
<keyword evidence="3" id="KW-1185">Reference proteome</keyword>
<sequence length="182" mass="20973">SHGDLKDEASKKPLDKNSKAMEALRNAVLDKTFIDSLKFYTRFRHTGQLESFNSMLLKYAPKRVAFSYKYFTDRMFLAAMDHNIHLSRKPVVTRYGRYLQRRKFSKRSKQWCAQSVKKAKNYPHLPTLLAAILKRRRNHTENVGNALKTHSMPSGVTVPTLGGVPPKTSELVEKHVSRLTKK</sequence>
<accession>A0A7M5XAM2</accession>
<dbReference type="OrthoDB" id="5980500at2759"/>
<evidence type="ECO:0000313" key="3">
    <source>
        <dbReference type="Proteomes" id="UP000594262"/>
    </source>
</evidence>
<feature type="region of interest" description="Disordered" evidence="1">
    <location>
        <begin position="145"/>
        <end position="167"/>
    </location>
</feature>
<proteinExistence type="predicted"/>
<reference evidence="2" key="1">
    <citation type="submission" date="2021-01" db="UniProtKB">
        <authorList>
            <consortium name="EnsemblMetazoa"/>
        </authorList>
    </citation>
    <scope>IDENTIFICATION</scope>
</reference>
<dbReference type="Proteomes" id="UP000594262">
    <property type="component" value="Unplaced"/>
</dbReference>
<protein>
    <submittedName>
        <fullName evidence="2">Uncharacterized protein</fullName>
    </submittedName>
</protein>
<name>A0A7M5XAM2_9CNID</name>
<evidence type="ECO:0000313" key="2">
    <source>
        <dbReference type="EnsemblMetazoa" id="CLYHEMP019859.1"/>
    </source>
</evidence>
<dbReference type="PANTHER" id="PTHR31751:SF7">
    <property type="entry name" value="THAP-TYPE DOMAIN-CONTAINING PROTEIN"/>
    <property type="match status" value="1"/>
</dbReference>